<dbReference type="GO" id="GO:0042910">
    <property type="term" value="F:xenobiotic transmembrane transporter activity"/>
    <property type="evidence" value="ECO:0007669"/>
    <property type="project" value="TreeGrafter"/>
</dbReference>
<dbReference type="Pfam" id="PF00106">
    <property type="entry name" value="adh_short"/>
    <property type="match status" value="1"/>
</dbReference>
<feature type="transmembrane region" description="Helical" evidence="1">
    <location>
        <begin position="878"/>
        <end position="898"/>
    </location>
</feature>
<evidence type="ECO:0000313" key="3">
    <source>
        <dbReference type="Proteomes" id="UP000320496"/>
    </source>
</evidence>
<dbReference type="Pfam" id="PF00873">
    <property type="entry name" value="ACR_tran"/>
    <property type="match status" value="1"/>
</dbReference>
<feature type="transmembrane region" description="Helical" evidence="1">
    <location>
        <begin position="12"/>
        <end position="29"/>
    </location>
</feature>
<feature type="transmembrane region" description="Helical" evidence="1">
    <location>
        <begin position="391"/>
        <end position="411"/>
    </location>
</feature>
<dbReference type="EMBL" id="CP036275">
    <property type="protein sequence ID" value="QDU35956.1"/>
    <property type="molecule type" value="Genomic_DNA"/>
</dbReference>
<dbReference type="InterPro" id="IPR001036">
    <property type="entry name" value="Acrflvin-R"/>
</dbReference>
<keyword evidence="1" id="KW-1133">Transmembrane helix</keyword>
<dbReference type="Gene3D" id="3.30.2090.10">
    <property type="entry name" value="Multidrug efflux transporter AcrB TolC docking domain, DN and DC subdomains"/>
    <property type="match status" value="2"/>
</dbReference>
<keyword evidence="1" id="KW-0472">Membrane</keyword>
<feature type="transmembrane region" description="Helical" evidence="1">
    <location>
        <begin position="336"/>
        <end position="357"/>
    </location>
</feature>
<dbReference type="SUPFAM" id="SSF82866">
    <property type="entry name" value="Multidrug efflux transporter AcrB transmembrane domain"/>
    <property type="match status" value="2"/>
</dbReference>
<proteinExistence type="predicted"/>
<dbReference type="OrthoDB" id="9757876at2"/>
<dbReference type="Gene3D" id="3.40.50.720">
    <property type="entry name" value="NAD(P)-binding Rossmann-like Domain"/>
    <property type="match status" value="1"/>
</dbReference>
<keyword evidence="3" id="KW-1185">Reference proteome</keyword>
<dbReference type="PRINTS" id="PR00702">
    <property type="entry name" value="ACRIFLAVINRP"/>
</dbReference>
<accession>A0A517Z0E9</accession>
<feature type="transmembrane region" description="Helical" evidence="1">
    <location>
        <begin position="852"/>
        <end position="871"/>
    </location>
</feature>
<dbReference type="Gene3D" id="1.20.1640.10">
    <property type="entry name" value="Multidrug efflux transporter AcrB transmembrane domain"/>
    <property type="match status" value="2"/>
</dbReference>
<dbReference type="InterPro" id="IPR002347">
    <property type="entry name" value="SDR_fam"/>
</dbReference>
<name>A0A517Z0E9_9PLAN</name>
<dbReference type="SUPFAM" id="SSF82693">
    <property type="entry name" value="Multidrug efflux transporter AcrB pore domain, PN1, PN2, PC1 and PC2 subdomains"/>
    <property type="match status" value="1"/>
</dbReference>
<reference evidence="2 3" key="1">
    <citation type="submission" date="2019-02" db="EMBL/GenBank/DDBJ databases">
        <title>Deep-cultivation of Planctomycetes and their phenomic and genomic characterization uncovers novel biology.</title>
        <authorList>
            <person name="Wiegand S."/>
            <person name="Jogler M."/>
            <person name="Boedeker C."/>
            <person name="Pinto D."/>
            <person name="Vollmers J."/>
            <person name="Rivas-Marin E."/>
            <person name="Kohn T."/>
            <person name="Peeters S.H."/>
            <person name="Heuer A."/>
            <person name="Rast P."/>
            <person name="Oberbeckmann S."/>
            <person name="Bunk B."/>
            <person name="Jeske O."/>
            <person name="Meyerdierks A."/>
            <person name="Storesund J.E."/>
            <person name="Kallscheuer N."/>
            <person name="Luecker S."/>
            <person name="Lage O.M."/>
            <person name="Pohl T."/>
            <person name="Merkel B.J."/>
            <person name="Hornburger P."/>
            <person name="Mueller R.-W."/>
            <person name="Bruemmer F."/>
            <person name="Labrenz M."/>
            <person name="Spormann A.M."/>
            <person name="Op den Camp H."/>
            <person name="Overmann J."/>
            <person name="Amann R."/>
            <person name="Jetten M.S.M."/>
            <person name="Mascher T."/>
            <person name="Medema M.H."/>
            <person name="Devos D.P."/>
            <person name="Kaster A.-K."/>
            <person name="Ovreas L."/>
            <person name="Rohde M."/>
            <person name="Galperin M.Y."/>
            <person name="Jogler C."/>
        </authorList>
    </citation>
    <scope>NUCLEOTIDE SEQUENCE [LARGE SCALE GENOMIC DNA]</scope>
    <source>
        <strain evidence="2 3">Mal4</strain>
    </source>
</reference>
<organism evidence="2 3">
    <name type="scientific">Maioricimonas rarisocia</name>
    <dbReference type="NCBI Taxonomy" id="2528026"/>
    <lineage>
        <taxon>Bacteria</taxon>
        <taxon>Pseudomonadati</taxon>
        <taxon>Planctomycetota</taxon>
        <taxon>Planctomycetia</taxon>
        <taxon>Planctomycetales</taxon>
        <taxon>Planctomycetaceae</taxon>
        <taxon>Maioricimonas</taxon>
    </lineage>
</organism>
<feature type="transmembrane region" description="Helical" evidence="1">
    <location>
        <begin position="949"/>
        <end position="968"/>
    </location>
</feature>
<dbReference type="SUPFAM" id="SSF82714">
    <property type="entry name" value="Multidrug efflux transporter AcrB TolC docking domain, DN and DC subdomains"/>
    <property type="match status" value="2"/>
</dbReference>
<evidence type="ECO:0000256" key="1">
    <source>
        <dbReference type="SAM" id="Phobius"/>
    </source>
</evidence>
<dbReference type="SUPFAM" id="SSF51735">
    <property type="entry name" value="NAD(P)-binding Rossmann-fold domains"/>
    <property type="match status" value="1"/>
</dbReference>
<keyword evidence="1" id="KW-0812">Transmembrane</keyword>
<protein>
    <submittedName>
        <fullName evidence="2">Multidrug resistance protein MdtC</fullName>
    </submittedName>
</protein>
<dbReference type="Proteomes" id="UP000320496">
    <property type="component" value="Chromosome"/>
</dbReference>
<dbReference type="Gene3D" id="3.30.70.1320">
    <property type="entry name" value="Multidrug efflux transporter AcrB pore domain like"/>
    <property type="match status" value="1"/>
</dbReference>
<dbReference type="PANTHER" id="PTHR32063:SF18">
    <property type="entry name" value="CATION EFFLUX SYSTEM PROTEIN"/>
    <property type="match status" value="1"/>
</dbReference>
<dbReference type="RefSeq" id="WP_145366670.1">
    <property type="nucleotide sequence ID" value="NZ_CP036275.1"/>
</dbReference>
<dbReference type="Gene3D" id="3.30.70.1430">
    <property type="entry name" value="Multidrug efflux transporter AcrB pore domain"/>
    <property type="match status" value="2"/>
</dbReference>
<dbReference type="InterPro" id="IPR036291">
    <property type="entry name" value="NAD(P)-bd_dom_sf"/>
</dbReference>
<feature type="transmembrane region" description="Helical" evidence="1">
    <location>
        <begin position="364"/>
        <end position="385"/>
    </location>
</feature>
<feature type="transmembrane region" description="Helical" evidence="1">
    <location>
        <begin position="974"/>
        <end position="997"/>
    </location>
</feature>
<dbReference type="PANTHER" id="PTHR32063">
    <property type="match status" value="1"/>
</dbReference>
<dbReference type="Gene3D" id="3.30.70.1440">
    <property type="entry name" value="Multidrug efflux transporter AcrB pore domain"/>
    <property type="match status" value="1"/>
</dbReference>
<dbReference type="GO" id="GO:0005886">
    <property type="term" value="C:plasma membrane"/>
    <property type="evidence" value="ECO:0007669"/>
    <property type="project" value="TreeGrafter"/>
</dbReference>
<sequence>MIRTVHHDPRYAVLLIMLITISGIAGFLTRPKLEDPRSNVRRGQITTFLPGASPTEVESQVTEPIEMALREAKGIRTVESSSQRDVSVIFVRLTDEVEDVDSSWAEIQDKLSEVAGSLPDRASKPTLVDERRWDSYTTVVAIVDTRTSPTQPAVLARWATELENRLRFVPGTRFTERFGFPDEEILVEIDELAIAATGLTLDDIADRIRKRDSLAPDATSQTPGSSLPVRLTGDIASLDLLRSTSLRSTRTGTLLRLRDIAKISRSEFFPARNLAFVDGNRAVAIGTRMDTDYVIDSWTRSHMRALEDFQLALPAGLELRVLFSQKHYTDERATTLYGSLALGMAFVAAVVCFMMGWRATIPICLALPLSLLAVFFLMIPCGVSFHQMSIAGLILALGMLIDNPIIVVDDIQRRLDAGSTSIDATVESLRHLVKPLVGSNLTTALAFSPLLLIPGTTGEYLGQLGWAVIASISSSLALSLSLIPVIASWTLTPSAELTPNTSRGGGCLAFLGWLMRHRLLTIMLSTLIPLSGFAFSGELEEQFFPQAERDHFHFSVRLPTQATVRDTQQVARRASQIILSHDEVDNVSLFVGTNAPMVHYSMVASDENRPEFAQGLVTTTGKVEPQLLRNIQQELDEKLPSASCVVTLIEQGPPTLAPIEFRIYGPSIRTLHELGESARRIMMEVPGVISTRATLEAGGPDLSLDVRQHDAASAYLSDESLAKQLRDTLDGVIAATLDEEAEEVPVRVRLLSADASSAERVLALPIVARDGQVVPIASVANWSVGRQLVNVTRRDSSRCNTIQGTVAAGELPVELENAFRERLEEQGWALPAGYRMDFGGVSQERNSAVGNLLAYAAIIAVLIVSVLVVTLRSFRQAAIIGAVAILALGAGLLSLWLFGFPMGLMAIIGLLGMMGLAINDSIVVLTDAKASIANGFQLHESVAKSTRHVLATSLTTAAGVAPLVIAGGEFWPPMMIVIGGGVVGATFLALGFTPALYSLTCKGGRMNLLQWKRKADVRSDEWIVITGSTSGIGQGFLRRICEAGCNVLTVSDEREKLWADKEAMEEEFGVKVECRCVDLSCTSAVLELGEELARLNIIGLINNAGFGLKGELLAHPASRYVDNIAVNATAPVILQHAVLPQLREKDRGLIINVASINAYVPIPNNQVYTATKSFLMSFALAVEAENDQSQIVFQLLLPGTTRTPFHDKQGADPPANSTMTVEDVVGYSLNNLDQSICIPNARDRAIARVVGGPIPKRTVIAWVRREAERRLGLRASRRAGVG</sequence>
<feature type="transmembrane region" description="Helical" evidence="1">
    <location>
        <begin position="904"/>
        <end position="928"/>
    </location>
</feature>
<gene>
    <name evidence="2" type="primary">mdtC_1</name>
    <name evidence="2" type="ORF">Mal4_02390</name>
</gene>
<evidence type="ECO:0000313" key="2">
    <source>
        <dbReference type="EMBL" id="QDU35956.1"/>
    </source>
</evidence>
<dbReference type="KEGG" id="mri:Mal4_02390"/>
<dbReference type="InterPro" id="IPR027463">
    <property type="entry name" value="AcrB_DN_DC_subdom"/>
</dbReference>